<proteinExistence type="inferred from homology"/>
<dbReference type="PROSITE" id="PS00086">
    <property type="entry name" value="CYTOCHROME_P450"/>
    <property type="match status" value="1"/>
</dbReference>
<dbReference type="EMBL" id="MU006239">
    <property type="protein sequence ID" value="KAF2820941.1"/>
    <property type="molecule type" value="Genomic_DNA"/>
</dbReference>
<evidence type="ECO:0000256" key="5">
    <source>
        <dbReference type="PIRSR" id="PIRSR602403-1"/>
    </source>
</evidence>
<keyword evidence="3 5" id="KW-0479">Metal-binding</keyword>
<dbReference type="GO" id="GO:0016705">
    <property type="term" value="F:oxidoreductase activity, acting on paired donors, with incorporation or reduction of molecular oxygen"/>
    <property type="evidence" value="ECO:0007669"/>
    <property type="project" value="InterPro"/>
</dbReference>
<keyword evidence="6" id="KW-0503">Monooxygenase</keyword>
<dbReference type="InterPro" id="IPR002403">
    <property type="entry name" value="Cyt_P450_E_grp-IV"/>
</dbReference>
<keyword evidence="5 6" id="KW-0349">Heme</keyword>
<sequence length="430" mass="49941">MSIWLCITTLAVLSLLSRLVYLHWFHPLAKVPGPWALSISYLPQLFYDGLYSGLMYEKISCWHSIYGPIIRIGPNEVHVDEAKFYNQFHRQTGKLDKDPRIYLAPTATFSITDKYEHDHRRRALEHFYTPEATSQYETLMLDTLDYLCHRLQQDKHANLSNAYRAWSFDTMCRIYLGYNPQLCRRADFGRQTHLAYRDFARMYTLFTFLPAFTVRLIDRALRWKYLQPRRLATVLNAIMEPAVCIFDSIENGSAKFENSILHKILKSDLNAAQKTPEAMQNEIVGNILAGTEAIANTLLTITFYLTQNLDDCKKLRLELQTHASPENSPFLVCNFVLVCMPSCTSLCRLQKGAEFREPRICPERDVCFQTWCIPQGTTISTTPMSLHQDESVFENASEFRPVRWLDRDVNQLKRHLVPFSIGRRQCLGKK</sequence>
<dbReference type="PRINTS" id="PR00465">
    <property type="entry name" value="EP450IV"/>
</dbReference>
<dbReference type="InterPro" id="IPR050121">
    <property type="entry name" value="Cytochrome_P450_monoxygenase"/>
</dbReference>
<evidence type="ECO:0000256" key="2">
    <source>
        <dbReference type="ARBA" id="ARBA00010617"/>
    </source>
</evidence>
<reference evidence="7" key="1">
    <citation type="journal article" date="2020" name="Stud. Mycol.">
        <title>101 Dothideomycetes genomes: a test case for predicting lifestyles and emergence of pathogens.</title>
        <authorList>
            <person name="Haridas S."/>
            <person name="Albert R."/>
            <person name="Binder M."/>
            <person name="Bloem J."/>
            <person name="Labutti K."/>
            <person name="Salamov A."/>
            <person name="Andreopoulos B."/>
            <person name="Baker S."/>
            <person name="Barry K."/>
            <person name="Bills G."/>
            <person name="Bluhm B."/>
            <person name="Cannon C."/>
            <person name="Castanera R."/>
            <person name="Culley D."/>
            <person name="Daum C."/>
            <person name="Ezra D."/>
            <person name="Gonzalez J."/>
            <person name="Henrissat B."/>
            <person name="Kuo A."/>
            <person name="Liang C."/>
            <person name="Lipzen A."/>
            <person name="Lutzoni F."/>
            <person name="Magnuson J."/>
            <person name="Mondo S."/>
            <person name="Nolan M."/>
            <person name="Ohm R."/>
            <person name="Pangilinan J."/>
            <person name="Park H.-J."/>
            <person name="Ramirez L."/>
            <person name="Alfaro M."/>
            <person name="Sun H."/>
            <person name="Tritt A."/>
            <person name="Yoshinaga Y."/>
            <person name="Zwiers L.-H."/>
            <person name="Turgeon B."/>
            <person name="Goodwin S."/>
            <person name="Spatafora J."/>
            <person name="Crous P."/>
            <person name="Grigoriev I."/>
        </authorList>
    </citation>
    <scope>NUCLEOTIDE SEQUENCE</scope>
    <source>
        <strain evidence="7">CBS 113818</strain>
    </source>
</reference>
<protein>
    <submittedName>
        <fullName evidence="7">Cytochrome P450</fullName>
    </submittedName>
</protein>
<dbReference type="PANTHER" id="PTHR24305">
    <property type="entry name" value="CYTOCHROME P450"/>
    <property type="match status" value="1"/>
</dbReference>
<evidence type="ECO:0000256" key="1">
    <source>
        <dbReference type="ARBA" id="ARBA00001971"/>
    </source>
</evidence>
<keyword evidence="8" id="KW-1185">Reference proteome</keyword>
<dbReference type="Proteomes" id="UP000799424">
    <property type="component" value="Unassembled WGS sequence"/>
</dbReference>
<keyword evidence="6" id="KW-0560">Oxidoreductase</keyword>
<dbReference type="Pfam" id="PF00067">
    <property type="entry name" value="p450"/>
    <property type="match status" value="1"/>
</dbReference>
<dbReference type="InterPro" id="IPR001128">
    <property type="entry name" value="Cyt_P450"/>
</dbReference>
<dbReference type="OrthoDB" id="3945418at2759"/>
<evidence type="ECO:0000256" key="4">
    <source>
        <dbReference type="ARBA" id="ARBA00023004"/>
    </source>
</evidence>
<dbReference type="PANTHER" id="PTHR24305:SF231">
    <property type="entry name" value="P450, PUTATIVE (EUROFUNG)-RELATED"/>
    <property type="match status" value="1"/>
</dbReference>
<keyword evidence="4 5" id="KW-0408">Iron</keyword>
<name>A0A6A6ZIM8_9PLEO</name>
<gene>
    <name evidence="7" type="ORF">CC86DRAFT_304160</name>
</gene>
<comment type="cofactor">
    <cofactor evidence="1 5">
        <name>heme</name>
        <dbReference type="ChEBI" id="CHEBI:30413"/>
    </cofactor>
</comment>
<dbReference type="InterPro" id="IPR036396">
    <property type="entry name" value="Cyt_P450_sf"/>
</dbReference>
<evidence type="ECO:0000313" key="8">
    <source>
        <dbReference type="Proteomes" id="UP000799424"/>
    </source>
</evidence>
<evidence type="ECO:0000256" key="6">
    <source>
        <dbReference type="RuleBase" id="RU000461"/>
    </source>
</evidence>
<evidence type="ECO:0000256" key="3">
    <source>
        <dbReference type="ARBA" id="ARBA00022723"/>
    </source>
</evidence>
<dbReference type="GO" id="GO:0004497">
    <property type="term" value="F:monooxygenase activity"/>
    <property type="evidence" value="ECO:0007669"/>
    <property type="project" value="UniProtKB-KW"/>
</dbReference>
<organism evidence="7 8">
    <name type="scientific">Ophiobolus disseminans</name>
    <dbReference type="NCBI Taxonomy" id="1469910"/>
    <lineage>
        <taxon>Eukaryota</taxon>
        <taxon>Fungi</taxon>
        <taxon>Dikarya</taxon>
        <taxon>Ascomycota</taxon>
        <taxon>Pezizomycotina</taxon>
        <taxon>Dothideomycetes</taxon>
        <taxon>Pleosporomycetidae</taxon>
        <taxon>Pleosporales</taxon>
        <taxon>Pleosporineae</taxon>
        <taxon>Phaeosphaeriaceae</taxon>
        <taxon>Ophiobolus</taxon>
    </lineage>
</organism>
<dbReference type="InterPro" id="IPR017972">
    <property type="entry name" value="Cyt_P450_CS"/>
</dbReference>
<dbReference type="AlphaFoldDB" id="A0A6A6ZIM8"/>
<dbReference type="SUPFAM" id="SSF48264">
    <property type="entry name" value="Cytochrome P450"/>
    <property type="match status" value="1"/>
</dbReference>
<dbReference type="GO" id="GO:0005506">
    <property type="term" value="F:iron ion binding"/>
    <property type="evidence" value="ECO:0007669"/>
    <property type="project" value="InterPro"/>
</dbReference>
<feature type="binding site" description="axial binding residue" evidence="5">
    <location>
        <position position="426"/>
    </location>
    <ligand>
        <name>heme</name>
        <dbReference type="ChEBI" id="CHEBI:30413"/>
    </ligand>
    <ligandPart>
        <name>Fe</name>
        <dbReference type="ChEBI" id="CHEBI:18248"/>
    </ligandPart>
</feature>
<dbReference type="Gene3D" id="1.10.630.10">
    <property type="entry name" value="Cytochrome P450"/>
    <property type="match status" value="1"/>
</dbReference>
<accession>A0A6A6ZIM8</accession>
<comment type="similarity">
    <text evidence="2 6">Belongs to the cytochrome P450 family.</text>
</comment>
<dbReference type="GO" id="GO:0020037">
    <property type="term" value="F:heme binding"/>
    <property type="evidence" value="ECO:0007669"/>
    <property type="project" value="InterPro"/>
</dbReference>
<evidence type="ECO:0000313" key="7">
    <source>
        <dbReference type="EMBL" id="KAF2820941.1"/>
    </source>
</evidence>